<dbReference type="AlphaFoldDB" id="A0A5C4MVZ7"/>
<organism evidence="2 4">
    <name type="scientific">Mumia zhuanghuii</name>
    <dbReference type="NCBI Taxonomy" id="2585211"/>
    <lineage>
        <taxon>Bacteria</taxon>
        <taxon>Bacillati</taxon>
        <taxon>Actinomycetota</taxon>
        <taxon>Actinomycetes</taxon>
        <taxon>Propionibacteriales</taxon>
        <taxon>Nocardioidaceae</taxon>
        <taxon>Mumia</taxon>
    </lineage>
</organism>
<gene>
    <name evidence="3" type="ORF">FHE65_06120</name>
    <name evidence="2" type="ORF">FHE65_07935</name>
</gene>
<protein>
    <submittedName>
        <fullName evidence="2">Uncharacterized protein</fullName>
    </submittedName>
</protein>
<keyword evidence="1" id="KW-1133">Transmembrane helix</keyword>
<accession>A0A5C4MVZ7</accession>
<feature type="transmembrane region" description="Helical" evidence="1">
    <location>
        <begin position="42"/>
        <end position="61"/>
    </location>
</feature>
<dbReference type="EMBL" id="VDFR01000028">
    <property type="protein sequence ID" value="TNC49091.1"/>
    <property type="molecule type" value="Genomic_DNA"/>
</dbReference>
<feature type="transmembrane region" description="Helical" evidence="1">
    <location>
        <begin position="73"/>
        <end position="92"/>
    </location>
</feature>
<dbReference type="EMBL" id="VDFR01000039">
    <property type="protein sequence ID" value="TNC48049.1"/>
    <property type="molecule type" value="Genomic_DNA"/>
</dbReference>
<evidence type="ECO:0000313" key="2">
    <source>
        <dbReference type="EMBL" id="TNC48049.1"/>
    </source>
</evidence>
<evidence type="ECO:0000256" key="1">
    <source>
        <dbReference type="SAM" id="Phobius"/>
    </source>
</evidence>
<keyword evidence="1" id="KW-0812">Transmembrane</keyword>
<keyword evidence="1" id="KW-0472">Membrane</keyword>
<sequence>MIAVAGLAVHRHVDAGLPWGLVLALVTALFATTAAGILAGRVGAVVLAGGYAAVLVLTLSSRAEGDYLVAGDTLGYAFLLGALVALGIGVVATPRGARHTSPARRSDPRTLDP</sequence>
<evidence type="ECO:0000313" key="4">
    <source>
        <dbReference type="Proteomes" id="UP000306740"/>
    </source>
</evidence>
<dbReference type="InterPro" id="IPR046095">
    <property type="entry name" value="DUF6113"/>
</dbReference>
<dbReference type="Pfam" id="PF19608">
    <property type="entry name" value="DUF6113"/>
    <property type="match status" value="1"/>
</dbReference>
<dbReference type="Proteomes" id="UP000306740">
    <property type="component" value="Unassembled WGS sequence"/>
</dbReference>
<proteinExistence type="predicted"/>
<comment type="caution">
    <text evidence="2">The sequence shown here is derived from an EMBL/GenBank/DDBJ whole genome shotgun (WGS) entry which is preliminary data.</text>
</comment>
<name>A0A5C4MVZ7_9ACTN</name>
<evidence type="ECO:0000313" key="3">
    <source>
        <dbReference type="EMBL" id="TNC49091.1"/>
    </source>
</evidence>
<reference evidence="2 4" key="1">
    <citation type="submission" date="2019-05" db="EMBL/GenBank/DDBJ databases">
        <title>Mumia sp. nov., isolated from the intestinal contents of plateau pika (Ochotona curzoniae) in the Qinghai-Tibet plateau of China.</title>
        <authorList>
            <person name="Tian Z."/>
        </authorList>
    </citation>
    <scope>NUCLEOTIDE SEQUENCE [LARGE SCALE GENOMIC DNA]</scope>
    <source>
        <strain evidence="4">527</strain>
        <strain evidence="2">Z527</strain>
    </source>
</reference>
<feature type="transmembrane region" description="Helical" evidence="1">
    <location>
        <begin position="16"/>
        <end position="35"/>
    </location>
</feature>